<accession>A0ABS5QNT2</accession>
<evidence type="ECO:0000256" key="1">
    <source>
        <dbReference type="SAM" id="Coils"/>
    </source>
</evidence>
<evidence type="ECO:0000256" key="2">
    <source>
        <dbReference type="SAM" id="MobiDB-lite"/>
    </source>
</evidence>
<feature type="domain" description="DUF1542" evidence="3">
    <location>
        <begin position="1247"/>
        <end position="1318"/>
    </location>
</feature>
<proteinExistence type="predicted"/>
<protein>
    <submittedName>
        <fullName evidence="4">DUF1542 domain-containing protein</fullName>
    </submittedName>
</protein>
<dbReference type="InterPro" id="IPR011439">
    <property type="entry name" value="DUF1542"/>
</dbReference>
<feature type="domain" description="DUF1542" evidence="3">
    <location>
        <begin position="1768"/>
        <end position="1839"/>
    </location>
</feature>
<organism evidence="4 5">
    <name type="scientific">Fructobacillus papyriferae</name>
    <dbReference type="NCBI Taxonomy" id="2713171"/>
    <lineage>
        <taxon>Bacteria</taxon>
        <taxon>Bacillati</taxon>
        <taxon>Bacillota</taxon>
        <taxon>Bacilli</taxon>
        <taxon>Lactobacillales</taxon>
        <taxon>Lactobacillaceae</taxon>
        <taxon>Fructobacillus</taxon>
    </lineage>
</organism>
<keyword evidence="1" id="KW-0175">Coiled coil</keyword>
<name>A0ABS5QNT2_9LACO</name>
<sequence>MTKENRSRFNIVRSKKAWLLASTMLMSTGVSEMTQKNHLLAHADDQSVSQAKGPNNEQFSPTAAKDNEKRLVDAPSSAVVTAGTTTAKTADSGQSAADSAGQQSVRAKDQEKTSSEDQKETVHDKTTAAQGGSEESNALFNDQAVKDVLSKAYQQDQDLLPESDLIVSKQDKQELSEVAKEILTQVSTDLKTDEKTGYSSNPNNDPLQPIYELTKTSSFEELVDKLGGYLPNFAYPGHTQMDEFENYVNQPAVMQFQKPAYFLFGLGGQQNDYSQVSYMRLKTDKAFVKSVADKLKKLANGGAYEGTSMTYLPVSKTLAYSGGLPFYAVLQSSNGSLLSPNFYLTNIEEVMQSIGSIATGGRLHSYIDRDYEDGRYGIYLRLEAPEGTDPNTFVKMLNLDKAKFGAQMDFNVNFGIDKLMQQIPGIDEYVQRTIGVSLSGYQGSVLDLLTQSALWEINHEAGTHVSEKGAESPFYPITLYPNDIKTNVKEDPRGVYLLVRGAELSQFDSTYLKAKIMVTKFVMNSMAWVGDIAGAAYGYLNFDVDRYEGNPSAAELKQNGISTADPLMAYADNSPYKILTRGQLPPHADGRLTVKANSIDANGLVSSKKHSWPHGGNFGTDLAVVPDKIHDHALQTSPIATWRAYISPIDQKHSYNLKKVTASSAEWVEEKGQREVLPGRDFDNRRLILDDGDSFYGNRDRFDRVIDYFTGDVLLDKDGFHENDQVQSIKLVKSTDPDGQLTKESDFAIYNRPFTVYYSGETTLSSGERIPLRTTKMTVVQQDSKHVDLLTDLRQDTMKSLEEQAKVIKNTASNMANKLKDDQLAKLLVKQEQQLAEVNRQMEDQKTEDGIFDLAVTARHDLLHDLDGLANDENFASGYQKGSLAAAIKEVHDWAYNQTIHINDDQTLSFEQKQKTIEKMNAFVEEALKELVKAADQEGRSKRKARFTNDFSKGYYDDEAQAIIDRLNKLFPYGDDDEFIADTTRNFAVMKLAEAGDLKKTEFYSMDHLDPDSLSARCGDIDKIVDEYTEKIKIAKKMSEIRDALTKAELLINAVGRPDQQPDFMPASNDDREAAKQTLHTVSAAKKTAFAAIAHVDPVSLAQQNVKVDQTVRDAEFAIDQAETKGEVKQALNNGLEALEKVANPLVEDRYQPVTKEDRLQAKAEIDAAADTRGQEMAAIAHVDQDSLTKQVTLLKAIVDKAKNAIDAANSKYDLKLAVEQGLKNIDQLADPAKEAAYRKPDPADQAAAKKGLTEEADAKKDSFDQLDGVDEESLADAKKKVDQVLLEAIDEVDQAKSAADVDDAYRKGLKAIDAVPAPAVIEENKQATEDDKKRAEKKLTDVVNRKKAEFGQIQHVDFDSLNTQKNLIDTTWADGLENIEQAKTKGDVAKALANAKKSIAAIATPSLERDYRQASQAAKNRSIKRLEIAANTRKSLMDQIAHVDQDSLVAQKKQVDDVLKVAQDAVRDAYLNKDVDVAEKQGMTDINAVSDPQLNVDYRQADDVDRKQAKETLDQAGDLKKTGFRNIPNVDLSSLNKQAEKVDRVVNDGKEAIDAAKTNGEMNLALDKALNALDQIPDPMVQTAFQPASDLDRATGIKQIEDAKKAKKIAFNKIDHVDQDDLKSQLAEIDDAVLTAKEHIEKASTKGQVDQAVRDGLAAIQDVLAPDVEEDYRPVTAAEKNNAKNLIDRAVDFKKQTFSKIDHVDPDSLSEQSQSVEEAGSNAKTAIEQASIQSELKNALDAGLTNIGAVADPSLLAPYLPATPDSKDSAKQSIDHAGADKKQRFDGLPGVDPTDLDKQKKAVDAAAEKAKSNIDHAGTQGDVDKAYRDGLADIDQVPDPAVVDELKPASEVDRESEKTRLTGIANQRKNYFDSIPHTDFVSLKTQRGFVDLALTAAMKAIDQAKTRGQVAFEGQKGEAAIMKVSEPSLEAAYRPANQEDRNRATAVLYAAADRRVKDFEAFEHVDEASLTKQKKAVYDAEETGTQNIQAATTKGAVDHALRQGLQAVADVKAPRLAHDYVPATDIDREAAKGRIMVEANQRKSAIDRVVHAKKESVVQQKKLVDGITMTANGQIEMAKTNGDLDRIVQEAIQDIKQVPDPVLDDDYRPASDEMKKLYEDRLLDLANKRRLVFENIEHVDDLSLYYALKELGEAAQAGDTNIQEAKTNVEVLKAYHEAVEMVQKVAAPQVEYGYQKPTQVDIDAEITHLRRGAENRKDVFRKIEYVDPKSLEKQCLVLDHIVDKYIAIIEQASTRHALVRIHGDFMGEIADVPEPDLLPGKDFVTDEELDAALDALDKVAKDKEKTMRSIPHVDADSLKDKLAILNIEHKRQDAELYTCERQYELRIALVYGISKINDVPNPDVEWGYRSLSEAAKKNAIQELVNLASQKKRDFDSLAGVKLDSLKRQKQLVDEALQRGENNIQPLKLNRELAPVMAVARGEIQMVERPDIDRDHALPTAIDRTHAKQVLTDSADAKKSSFDMVPFVQEEALARQKQVVDDLLADFLKQVDESQTLGELDRVVEAGQKAINEVANPASDADHQKPTKKMIQKAIQEVRQAGRERKNEMAEVKNVVREILRKQQKMVTALVNSQLPALRQSETVAELNRTKSLAIYMIQNVPDPDANAATRADRRRAKARVNNAAKVKTKLINKVENPNQDEKTEILSDMADVVSETSHAIDAAEKKEEVLDAALDGVERINNLPLPTEGHKGSDGGDTPDNPGNRDGGGDDSDGHDPDGNNGKGGKDADQPGGQADWAGQQNKMADLQNASEAFDSTTHMTRNIDQMKGQDAALPETARQEKTTENRLIALTLSAMLTALAWGKAKGHKKGRSE</sequence>
<feature type="domain" description="DUF1542" evidence="3">
    <location>
        <begin position="1595"/>
        <end position="1666"/>
    </location>
</feature>
<feature type="domain" description="DUF1542" evidence="3">
    <location>
        <begin position="2635"/>
        <end position="2704"/>
    </location>
</feature>
<dbReference type="Pfam" id="PF07564">
    <property type="entry name" value="DUF1542"/>
    <property type="match status" value="4"/>
</dbReference>
<feature type="region of interest" description="Disordered" evidence="2">
    <location>
        <begin position="1762"/>
        <end position="1823"/>
    </location>
</feature>
<feature type="compositionally biased region" description="Polar residues" evidence="2">
    <location>
        <begin position="46"/>
        <end position="61"/>
    </location>
</feature>
<gene>
    <name evidence="4" type="ORF">G6R27_01970</name>
</gene>
<evidence type="ECO:0000313" key="4">
    <source>
        <dbReference type="EMBL" id="MBS9334804.1"/>
    </source>
</evidence>
<evidence type="ECO:0000313" key="5">
    <source>
        <dbReference type="Proteomes" id="UP001519418"/>
    </source>
</evidence>
<dbReference type="RefSeq" id="WP_213819404.1">
    <property type="nucleotide sequence ID" value="NZ_JAAMFI010000001.1"/>
</dbReference>
<feature type="compositionally biased region" description="Basic and acidic residues" evidence="2">
    <location>
        <begin position="106"/>
        <end position="126"/>
    </location>
</feature>
<evidence type="ECO:0000259" key="3">
    <source>
        <dbReference type="Pfam" id="PF07564"/>
    </source>
</evidence>
<feature type="compositionally biased region" description="Basic and acidic residues" evidence="2">
    <location>
        <begin position="1796"/>
        <end position="1815"/>
    </location>
</feature>
<feature type="region of interest" description="Disordered" evidence="2">
    <location>
        <begin position="45"/>
        <end position="137"/>
    </location>
</feature>
<feature type="compositionally biased region" description="Basic and acidic residues" evidence="2">
    <location>
        <begin position="2733"/>
        <end position="2750"/>
    </location>
</feature>
<feature type="compositionally biased region" description="Low complexity" evidence="2">
    <location>
        <begin position="74"/>
        <end position="104"/>
    </location>
</feature>
<dbReference type="EMBL" id="JAAMFI010000001">
    <property type="protein sequence ID" value="MBS9334804.1"/>
    <property type="molecule type" value="Genomic_DNA"/>
</dbReference>
<feature type="compositionally biased region" description="Basic and acidic residues" evidence="2">
    <location>
        <begin position="1766"/>
        <end position="1786"/>
    </location>
</feature>
<feature type="region of interest" description="Disordered" evidence="2">
    <location>
        <begin position="2703"/>
        <end position="2774"/>
    </location>
</feature>
<feature type="compositionally biased region" description="Polar residues" evidence="2">
    <location>
        <begin position="127"/>
        <end position="137"/>
    </location>
</feature>
<feature type="compositionally biased region" description="Polar residues" evidence="2">
    <location>
        <begin position="2760"/>
        <end position="2774"/>
    </location>
</feature>
<comment type="caution">
    <text evidence="4">The sequence shown here is derived from an EMBL/GenBank/DDBJ whole genome shotgun (WGS) entry which is preliminary data.</text>
</comment>
<feature type="coiled-coil region" evidence="1">
    <location>
        <begin position="798"/>
        <end position="848"/>
    </location>
</feature>
<keyword evidence="5" id="KW-1185">Reference proteome</keyword>
<reference evidence="4 5" key="1">
    <citation type="submission" date="2020-02" db="EMBL/GenBank/DDBJ databases">
        <title>Fructobacillus sp. isolated from paper mulberry of Taiwan.</title>
        <authorList>
            <person name="Lin S.-T."/>
        </authorList>
    </citation>
    <scope>NUCLEOTIDE SEQUENCE [LARGE SCALE GENOMIC DNA]</scope>
    <source>
        <strain evidence="4 5">M1-10</strain>
    </source>
</reference>
<dbReference type="Proteomes" id="UP001519418">
    <property type="component" value="Unassembled WGS sequence"/>
</dbReference>